<dbReference type="Pfam" id="PF00656">
    <property type="entry name" value="Peptidase_C14"/>
    <property type="match status" value="1"/>
</dbReference>
<organism evidence="3 4">
    <name type="scientific">Galemys pyrenaicus</name>
    <name type="common">Iberian desman</name>
    <name type="synonym">Pyrenean desman</name>
    <dbReference type="NCBI Taxonomy" id="202257"/>
    <lineage>
        <taxon>Eukaryota</taxon>
        <taxon>Metazoa</taxon>
        <taxon>Chordata</taxon>
        <taxon>Craniata</taxon>
        <taxon>Vertebrata</taxon>
        <taxon>Euteleostomi</taxon>
        <taxon>Mammalia</taxon>
        <taxon>Eutheria</taxon>
        <taxon>Laurasiatheria</taxon>
        <taxon>Eulipotyphla</taxon>
        <taxon>Talpidae</taxon>
        <taxon>Galemys</taxon>
    </lineage>
</organism>
<dbReference type="Proteomes" id="UP000700334">
    <property type="component" value="Unassembled WGS sequence"/>
</dbReference>
<dbReference type="GO" id="GO:0050727">
    <property type="term" value="P:regulation of inflammatory response"/>
    <property type="evidence" value="ECO:0007669"/>
    <property type="project" value="TreeGrafter"/>
</dbReference>
<name>A0A8J6AQE4_GALPY</name>
<keyword evidence="4" id="KW-1185">Reference proteome</keyword>
<dbReference type="GO" id="GO:0004197">
    <property type="term" value="F:cysteine-type endopeptidase activity"/>
    <property type="evidence" value="ECO:0007669"/>
    <property type="project" value="InterPro"/>
</dbReference>
<dbReference type="PRINTS" id="PR00376">
    <property type="entry name" value="IL1BCENZYME"/>
</dbReference>
<dbReference type="AlphaFoldDB" id="A0A8J6AQE4"/>
<comment type="similarity">
    <text evidence="1">Belongs to the peptidase C14A family.</text>
</comment>
<feature type="domain" description="Caspase family p20" evidence="2">
    <location>
        <begin position="62"/>
        <end position="190"/>
    </location>
</feature>
<dbReference type="InterPro" id="IPR002398">
    <property type="entry name" value="Pept_C14"/>
</dbReference>
<evidence type="ECO:0000313" key="3">
    <source>
        <dbReference type="EMBL" id="KAG8523261.1"/>
    </source>
</evidence>
<proteinExistence type="inferred from homology"/>
<reference evidence="3" key="1">
    <citation type="journal article" date="2021" name="Evol. Appl.">
        <title>The genome of the Pyrenean desman and the effects of bottlenecks and inbreeding on the genomic landscape of an endangered species.</title>
        <authorList>
            <person name="Escoda L."/>
            <person name="Castresana J."/>
        </authorList>
    </citation>
    <scope>NUCLEOTIDE SEQUENCE</scope>
    <source>
        <strain evidence="3">IBE-C5619</strain>
    </source>
</reference>
<gene>
    <name evidence="3" type="ORF">J0S82_014396</name>
</gene>
<protein>
    <submittedName>
        <fullName evidence="3">Caspase-1</fullName>
    </submittedName>
</protein>
<accession>A0A8J6AQE4</accession>
<dbReference type="GO" id="GO:0097169">
    <property type="term" value="C:AIM2 inflammasome complex"/>
    <property type="evidence" value="ECO:0007669"/>
    <property type="project" value="TreeGrafter"/>
</dbReference>
<dbReference type="GO" id="GO:0072557">
    <property type="term" value="C:IPAF inflammasome complex"/>
    <property type="evidence" value="ECO:0007669"/>
    <property type="project" value="TreeGrafter"/>
</dbReference>
<dbReference type="SUPFAM" id="SSF52129">
    <property type="entry name" value="Caspase-like"/>
    <property type="match status" value="1"/>
</dbReference>
<dbReference type="GO" id="GO:0072559">
    <property type="term" value="C:NLRP3 inflammasome complex"/>
    <property type="evidence" value="ECO:0007669"/>
    <property type="project" value="TreeGrafter"/>
</dbReference>
<dbReference type="EMBL" id="JAGFMF010011417">
    <property type="protein sequence ID" value="KAG8523261.1"/>
    <property type="molecule type" value="Genomic_DNA"/>
</dbReference>
<dbReference type="PANTHER" id="PTHR47901:SF3">
    <property type="entry name" value="CASPASE-1"/>
    <property type="match status" value="1"/>
</dbReference>
<dbReference type="SMART" id="SM00115">
    <property type="entry name" value="CASc"/>
    <property type="match status" value="1"/>
</dbReference>
<dbReference type="Gene3D" id="3.40.50.1460">
    <property type="match status" value="1"/>
</dbReference>
<sequence length="190" mass="20927">PRARLVSFSPSVSLLHGTRCLGRNKGVDTICTLGMNLNEREQDCSSHLHFLQMYPIIERSVRTRLALIICNTEFDSLSRRKGADVDIKDMKSLLESLGYRVDVKENLTASLGTPNCLLIGCPPGYNDGRPALCSVPELRTELVAIASRPEHQTSDSSFLIFLSHVSEGICGKKHSQEASDVLDVNTISEL</sequence>
<dbReference type="PANTHER" id="PTHR47901">
    <property type="entry name" value="CASPASE RECRUITMENT DOMAIN-CONTAINING PROTEIN 18"/>
    <property type="match status" value="1"/>
</dbReference>
<dbReference type="OrthoDB" id="6097640at2759"/>
<dbReference type="InterPro" id="IPR029030">
    <property type="entry name" value="Caspase-like_dom_sf"/>
</dbReference>
<dbReference type="InterPro" id="IPR001309">
    <property type="entry name" value="Pept_C14_p20"/>
</dbReference>
<evidence type="ECO:0000259" key="2">
    <source>
        <dbReference type="PROSITE" id="PS50208"/>
    </source>
</evidence>
<dbReference type="PROSITE" id="PS50208">
    <property type="entry name" value="CASPASE_P20"/>
    <property type="match status" value="1"/>
</dbReference>
<comment type="caution">
    <text evidence="3">The sequence shown here is derived from an EMBL/GenBank/DDBJ whole genome shotgun (WGS) entry which is preliminary data.</text>
</comment>
<dbReference type="GO" id="GO:0006508">
    <property type="term" value="P:proteolysis"/>
    <property type="evidence" value="ECO:0007669"/>
    <property type="project" value="InterPro"/>
</dbReference>
<dbReference type="GO" id="GO:0089720">
    <property type="term" value="F:caspase binding"/>
    <property type="evidence" value="ECO:0007669"/>
    <property type="project" value="TreeGrafter"/>
</dbReference>
<dbReference type="InterPro" id="IPR011600">
    <property type="entry name" value="Pept_C14_caspase"/>
</dbReference>
<evidence type="ECO:0000256" key="1">
    <source>
        <dbReference type="ARBA" id="ARBA00010134"/>
    </source>
</evidence>
<feature type="non-terminal residue" evidence="3">
    <location>
        <position position="190"/>
    </location>
</feature>
<dbReference type="InterPro" id="IPR015917">
    <property type="entry name" value="Pept_C14A"/>
</dbReference>
<evidence type="ECO:0000313" key="4">
    <source>
        <dbReference type="Proteomes" id="UP000700334"/>
    </source>
</evidence>